<keyword evidence="1" id="KW-0815">Transposition</keyword>
<dbReference type="EMBL" id="AP018929">
    <property type="protein sequence ID" value="BBG23135.1"/>
    <property type="molecule type" value="Genomic_DNA"/>
</dbReference>
<evidence type="ECO:0000256" key="1">
    <source>
        <dbReference type="ARBA" id="ARBA00022578"/>
    </source>
</evidence>
<organism evidence="4 5">
    <name type="scientific">Sulfuracidifex tepidarius</name>
    <dbReference type="NCBI Taxonomy" id="1294262"/>
    <lineage>
        <taxon>Archaea</taxon>
        <taxon>Thermoproteota</taxon>
        <taxon>Thermoprotei</taxon>
        <taxon>Sulfolobales</taxon>
        <taxon>Sulfolobaceae</taxon>
        <taxon>Sulfuracidifex</taxon>
    </lineage>
</organism>
<dbReference type="PANTHER" id="PTHR33217">
    <property type="entry name" value="TRANSPOSASE FOR INSERTION SEQUENCE ELEMENT IS1081"/>
    <property type="match status" value="1"/>
</dbReference>
<gene>
    <name evidence="4" type="ORF">IC006_0419</name>
</gene>
<evidence type="ECO:0000313" key="4">
    <source>
        <dbReference type="EMBL" id="BBG23135.1"/>
    </source>
</evidence>
<keyword evidence="5" id="KW-1185">Reference proteome</keyword>
<protein>
    <submittedName>
        <fullName evidence="4">Uncharacterized protein</fullName>
    </submittedName>
</protein>
<dbReference type="Pfam" id="PF00872">
    <property type="entry name" value="Transposase_mut"/>
    <property type="match status" value="1"/>
</dbReference>
<evidence type="ECO:0000256" key="2">
    <source>
        <dbReference type="ARBA" id="ARBA00023125"/>
    </source>
</evidence>
<accession>A0A510DSJ7</accession>
<dbReference type="InterPro" id="IPR001207">
    <property type="entry name" value="Transposase_mutator"/>
</dbReference>
<reference evidence="4 5" key="1">
    <citation type="journal article" date="2020" name="Int. J. Syst. Evol. Microbiol.">
        <title>Sulfuracidifex tepidarius gen. nov., sp. nov. and transfer of Sulfolobus metallicus Huber and Stetter 1992 to the genus Sulfuracidifex as Sulfuracidifex metallicus comb. nov.</title>
        <authorList>
            <person name="Itoh T."/>
            <person name="Miura T."/>
            <person name="Sakai H.D."/>
            <person name="Kato S."/>
            <person name="Ohkuma M."/>
            <person name="Takashina T."/>
        </authorList>
    </citation>
    <scope>NUCLEOTIDE SEQUENCE [LARGE SCALE GENOMIC DNA]</scope>
    <source>
        <strain evidence="4 5">IC-006</strain>
    </source>
</reference>
<dbReference type="GO" id="GO:0004803">
    <property type="term" value="F:transposase activity"/>
    <property type="evidence" value="ECO:0007669"/>
    <property type="project" value="InterPro"/>
</dbReference>
<dbReference type="Proteomes" id="UP000322983">
    <property type="component" value="Chromosome"/>
</dbReference>
<dbReference type="KEGG" id="step:IC006_0419"/>
<evidence type="ECO:0000313" key="5">
    <source>
        <dbReference type="Proteomes" id="UP000322983"/>
    </source>
</evidence>
<keyword evidence="3" id="KW-0233">DNA recombination</keyword>
<proteinExistence type="predicted"/>
<name>A0A510DSJ7_9CREN</name>
<dbReference type="GO" id="GO:0006313">
    <property type="term" value="P:DNA transposition"/>
    <property type="evidence" value="ECO:0007669"/>
    <property type="project" value="InterPro"/>
</dbReference>
<sequence>MDQGYEEFLLGLVLSGMTPGQVKAVLAAKGIPYSEVVMDRVAERISNKLREFKNRELPHDLLALYVDVKFVKVRINEAIVERAVYIAIGVDLDVNKSVLDYEVRDREDLDGWKSFLGGLVSRGVSRVDVIVSDDFSGLDRVVSTLFPSSEHQLCITHLIRNLIRVLPDKEKDELMARVRDLKSSRNVEEEKKAISSLSQLVEPFSPAHAKRLLDAADKYRAFLNFPREVRHYLYTNNTSESFNSTLARFEEELGGYFPSLRSLQVYLYVSIEESNSRWKSRPMSVIRHHSYHLKQLHASRFQVSFDEDFQATAYIFSYTSIPGSPTEALVSPMSAHATAPPFITM</sequence>
<evidence type="ECO:0000256" key="3">
    <source>
        <dbReference type="ARBA" id="ARBA00023172"/>
    </source>
</evidence>
<dbReference type="STRING" id="1294262.GCA_001316085_02530"/>
<dbReference type="GO" id="GO:0003677">
    <property type="term" value="F:DNA binding"/>
    <property type="evidence" value="ECO:0007669"/>
    <property type="project" value="UniProtKB-KW"/>
</dbReference>
<dbReference type="NCBIfam" id="NF033543">
    <property type="entry name" value="transpos_IS256"/>
    <property type="match status" value="1"/>
</dbReference>
<dbReference type="PANTHER" id="PTHR33217:SF7">
    <property type="entry name" value="TRANSPOSASE FOR INSERTION SEQUENCE ELEMENT IS1081"/>
    <property type="match status" value="1"/>
</dbReference>
<keyword evidence="2" id="KW-0238">DNA-binding</keyword>
<dbReference type="AlphaFoldDB" id="A0A510DSJ7"/>